<dbReference type="Gene3D" id="3.20.20.70">
    <property type="entry name" value="Aldolase class I"/>
    <property type="match status" value="1"/>
</dbReference>
<keyword evidence="6" id="KW-0560">Oxidoreductase</keyword>
<dbReference type="Pfam" id="PF04055">
    <property type="entry name" value="Radical_SAM"/>
    <property type="match status" value="1"/>
</dbReference>
<feature type="binding site" evidence="8">
    <location>
        <position position="142"/>
    </location>
    <ligand>
        <name>(3R)-3-methyl-D-ornithine</name>
        <dbReference type="ChEBI" id="CHEBI:64642"/>
    </ligand>
</feature>
<dbReference type="UniPathway" id="UPA00079"/>
<protein>
    <recommendedName>
        <fullName evidence="6">Cyclic dehypoxanthine futalosine synthase</fullName>
        <shortName evidence="6">Cyclic DHFL synthase</shortName>
        <ecNumber evidence="6">1.21.98.1</ecNumber>
    </recommendedName>
    <alternativeName>
        <fullName evidence="6">Dehypoxanthine futalosine cyclase</fullName>
        <shortName evidence="6">DHFL cyclase</shortName>
    </alternativeName>
    <alternativeName>
        <fullName evidence="6">Menaquinone biosynthetic enzyme MqnC</fullName>
    </alternativeName>
</protein>
<dbReference type="EC" id="1.21.98.1" evidence="6"/>
<accession>A0A518CHM3</accession>
<keyword evidence="2 6" id="KW-0949">S-adenosyl-L-methionine</keyword>
<gene>
    <name evidence="10" type="primary">mqnE_1</name>
    <name evidence="6" type="synonym">mqnC</name>
    <name evidence="10" type="ORF">Pla110_04270</name>
</gene>
<comment type="function">
    <text evidence="6">Radical SAM enzyme that catalyzes the cyclization of dehypoxanthine futalosine (DHFL) into cyclic dehypoxanthine futalosine (CDHFL), a step in the biosynthesis of menaquinone (MK, vitamin K2).</text>
</comment>
<proteinExistence type="inferred from homology"/>
<comment type="pathway">
    <text evidence="6">Quinol/quinone metabolism; menaquinone biosynthesis.</text>
</comment>
<evidence type="ECO:0000259" key="9">
    <source>
        <dbReference type="PROSITE" id="PS51918"/>
    </source>
</evidence>
<evidence type="ECO:0000256" key="8">
    <source>
        <dbReference type="PIRSR" id="PIRSR004762-2"/>
    </source>
</evidence>
<reference evidence="10 11" key="1">
    <citation type="submission" date="2019-02" db="EMBL/GenBank/DDBJ databases">
        <title>Deep-cultivation of Planctomycetes and their phenomic and genomic characterization uncovers novel biology.</title>
        <authorList>
            <person name="Wiegand S."/>
            <person name="Jogler M."/>
            <person name="Boedeker C."/>
            <person name="Pinto D."/>
            <person name="Vollmers J."/>
            <person name="Rivas-Marin E."/>
            <person name="Kohn T."/>
            <person name="Peeters S.H."/>
            <person name="Heuer A."/>
            <person name="Rast P."/>
            <person name="Oberbeckmann S."/>
            <person name="Bunk B."/>
            <person name="Jeske O."/>
            <person name="Meyerdierks A."/>
            <person name="Storesund J.E."/>
            <person name="Kallscheuer N."/>
            <person name="Luecker S."/>
            <person name="Lage O.M."/>
            <person name="Pohl T."/>
            <person name="Merkel B.J."/>
            <person name="Hornburger P."/>
            <person name="Mueller R.-W."/>
            <person name="Bruemmer F."/>
            <person name="Labrenz M."/>
            <person name="Spormann A.M."/>
            <person name="Op den Camp H."/>
            <person name="Overmann J."/>
            <person name="Amann R."/>
            <person name="Jetten M.S.M."/>
            <person name="Mascher T."/>
            <person name="Medema M.H."/>
            <person name="Devos D.P."/>
            <person name="Kaster A.-K."/>
            <person name="Ovreas L."/>
            <person name="Rohde M."/>
            <person name="Galperin M.Y."/>
            <person name="Jogler C."/>
        </authorList>
    </citation>
    <scope>NUCLEOTIDE SEQUENCE [LARGE SCALE GENOMIC DNA]</scope>
    <source>
        <strain evidence="10 11">Pla110</strain>
    </source>
</reference>
<dbReference type="PROSITE" id="PS51918">
    <property type="entry name" value="RADICAL_SAM"/>
    <property type="match status" value="1"/>
</dbReference>
<evidence type="ECO:0000256" key="1">
    <source>
        <dbReference type="ARBA" id="ARBA00022485"/>
    </source>
</evidence>
<dbReference type="InterPro" id="IPR022431">
    <property type="entry name" value="Cyclic_DHFL_synthase_mqnC"/>
</dbReference>
<feature type="domain" description="Radical SAM core" evidence="9">
    <location>
        <begin position="52"/>
        <end position="285"/>
    </location>
</feature>
<dbReference type="GO" id="GO:0005506">
    <property type="term" value="F:iron ion binding"/>
    <property type="evidence" value="ECO:0007669"/>
    <property type="project" value="UniProtKB-UniRule"/>
</dbReference>
<keyword evidence="5 6" id="KW-0411">Iron-sulfur</keyword>
<comment type="cofactor">
    <cofactor evidence="6 7">
        <name>[4Fe-4S] cluster</name>
        <dbReference type="ChEBI" id="CHEBI:49883"/>
    </cofactor>
    <text evidence="6 7">Binds 1 [4Fe-4S] cluster. The cluster is coordinated with 3 cysteines and an exchangeable S-adenosyl-L-methionine.</text>
</comment>
<dbReference type="KEGG" id="plon:Pla110_04270"/>
<dbReference type="Proteomes" id="UP000317178">
    <property type="component" value="Chromosome"/>
</dbReference>
<dbReference type="PANTHER" id="PTHR43076:SF1">
    <property type="entry name" value="LIPOYL SYNTHASE 2"/>
    <property type="match status" value="1"/>
</dbReference>
<dbReference type="GO" id="GO:0016765">
    <property type="term" value="F:transferase activity, transferring alkyl or aryl (other than methyl) groups"/>
    <property type="evidence" value="ECO:0007669"/>
    <property type="project" value="InterPro"/>
</dbReference>
<feature type="binding site" evidence="8">
    <location>
        <position position="72"/>
    </location>
    <ligand>
        <name>S-adenosyl-L-methionine</name>
        <dbReference type="ChEBI" id="CHEBI:59789"/>
    </ligand>
</feature>
<feature type="binding site" evidence="8">
    <location>
        <position position="178"/>
    </location>
    <ligand>
        <name>S-adenosyl-L-methionine</name>
        <dbReference type="ChEBI" id="CHEBI:59789"/>
    </ligand>
</feature>
<dbReference type="InterPro" id="IPR020050">
    <property type="entry name" value="FO_synthase_su2"/>
</dbReference>
<evidence type="ECO:0000256" key="4">
    <source>
        <dbReference type="ARBA" id="ARBA00023004"/>
    </source>
</evidence>
<dbReference type="SFLD" id="SFLDG01064">
    <property type="entry name" value="F420__menaquinone_cofactor_bio"/>
    <property type="match status" value="1"/>
</dbReference>
<keyword evidence="1 6" id="KW-0004">4Fe-4S</keyword>
<keyword evidence="4 6" id="KW-0408">Iron</keyword>
<dbReference type="RefSeq" id="WP_144992699.1">
    <property type="nucleotide sequence ID" value="NZ_CP036281.1"/>
</dbReference>
<comment type="catalytic activity">
    <reaction evidence="6">
        <text>dehypoxanthine futalosine + S-adenosyl-L-methionine = cyclic dehypoxanthinylfutalosinate + 5'-deoxyadenosine + L-methionine + H(+)</text>
        <dbReference type="Rhea" id="RHEA:33083"/>
        <dbReference type="ChEBI" id="CHEBI:15378"/>
        <dbReference type="ChEBI" id="CHEBI:17319"/>
        <dbReference type="ChEBI" id="CHEBI:57844"/>
        <dbReference type="ChEBI" id="CHEBI:58864"/>
        <dbReference type="ChEBI" id="CHEBI:59789"/>
        <dbReference type="ChEBI" id="CHEBI:64270"/>
        <dbReference type="EC" id="1.21.98.1"/>
    </reaction>
</comment>
<evidence type="ECO:0000313" key="11">
    <source>
        <dbReference type="Proteomes" id="UP000317178"/>
    </source>
</evidence>
<evidence type="ECO:0000256" key="2">
    <source>
        <dbReference type="ARBA" id="ARBA00022691"/>
    </source>
</evidence>
<dbReference type="HAMAP" id="MF_00992">
    <property type="entry name" value="MqnC"/>
    <property type="match status" value="1"/>
</dbReference>
<dbReference type="InterPro" id="IPR058240">
    <property type="entry name" value="rSAM_sf"/>
</dbReference>
<keyword evidence="11" id="KW-1185">Reference proteome</keyword>
<feature type="binding site" evidence="8">
    <location>
        <position position="312"/>
    </location>
    <ligand>
        <name>(3R)-3-methyl-D-ornithine</name>
        <dbReference type="ChEBI" id="CHEBI:64642"/>
    </ligand>
</feature>
<organism evidence="10 11">
    <name type="scientific">Polystyrenella longa</name>
    <dbReference type="NCBI Taxonomy" id="2528007"/>
    <lineage>
        <taxon>Bacteria</taxon>
        <taxon>Pseudomonadati</taxon>
        <taxon>Planctomycetota</taxon>
        <taxon>Planctomycetia</taxon>
        <taxon>Planctomycetales</taxon>
        <taxon>Planctomycetaceae</taxon>
        <taxon>Polystyrenella</taxon>
    </lineage>
</organism>
<dbReference type="AlphaFoldDB" id="A0A518CHM3"/>
<dbReference type="GO" id="GO:0044689">
    <property type="term" value="F:7,8-didemethyl-8-hydroxy-5-deazariboflavin synthase activity"/>
    <property type="evidence" value="ECO:0007669"/>
    <property type="project" value="TreeGrafter"/>
</dbReference>
<feature type="binding site" evidence="6 7">
    <location>
        <position position="73"/>
    </location>
    <ligand>
        <name>[4Fe-4S] cluster</name>
        <dbReference type="ChEBI" id="CHEBI:49883"/>
        <note>4Fe-4S-S-AdoMet</note>
    </ligand>
</feature>
<dbReference type="SFLD" id="SFLDF00343">
    <property type="entry name" value="aminofutalosine_synthase_(mqnE"/>
    <property type="match status" value="1"/>
</dbReference>
<dbReference type="PIRSF" id="PIRSF004762">
    <property type="entry name" value="CHP00423"/>
    <property type="match status" value="1"/>
</dbReference>
<dbReference type="InterPro" id="IPR013785">
    <property type="entry name" value="Aldolase_TIM"/>
</dbReference>
<keyword evidence="6" id="KW-0474">Menaquinone biosynthesis</keyword>
<dbReference type="NCBIfam" id="TIGR03699">
    <property type="entry name" value="menaquin_MqnC"/>
    <property type="match status" value="1"/>
</dbReference>
<evidence type="ECO:0000256" key="7">
    <source>
        <dbReference type="PIRSR" id="PIRSR004762-1"/>
    </source>
</evidence>
<feature type="binding site" evidence="6 7">
    <location>
        <position position="70"/>
    </location>
    <ligand>
        <name>[4Fe-4S] cluster</name>
        <dbReference type="ChEBI" id="CHEBI:49883"/>
        <note>4Fe-4S-S-AdoMet</note>
    </ligand>
</feature>
<keyword evidence="3 6" id="KW-0479">Metal-binding</keyword>
<feature type="binding site" evidence="8">
    <location>
        <position position="290"/>
    </location>
    <ligand>
        <name>(3R)-3-methyl-D-ornithine</name>
        <dbReference type="ChEBI" id="CHEBI:64642"/>
    </ligand>
</feature>
<dbReference type="PANTHER" id="PTHR43076">
    <property type="entry name" value="FO SYNTHASE (COFH)"/>
    <property type="match status" value="1"/>
</dbReference>
<dbReference type="InterPro" id="IPR007197">
    <property type="entry name" value="rSAM"/>
</dbReference>
<sequence length="376" mass="42250">MSSDITSLLDKAIAGERLTPEDGLKLFESHDLTAIGSAAHQVTQRLHPEPYRTYNIDRNINYTNACTAVCDFCAFYRPPNHPDVYVLEQDVLLQKIQETVDLGGDQILMQGGLHPKLSLEWYEKMLSNIKENFPQVNIHAFSPPEIHHFTKISKLPLKTVLERLKAAGLGSIPGGGGEILVDRVRKEITRGKVLTDDWLNVNRVWHELGGRSSATMMFGHIETLAERVEHLERLRQLQDETSGFTAFICWTMQPENTDMSDVPPAGAFEYLKTQAIARLYLDNFPNIQSSWVTQGDKIGQVALFFGANDMGSLMIEENVVSQAGTVYHLSLEEIRRCISEAGYIPRQRNVFYDLIDEDLAPKVTPGRSVATLPILN</sequence>
<dbReference type="EMBL" id="CP036281">
    <property type="protein sequence ID" value="QDU78723.1"/>
    <property type="molecule type" value="Genomic_DNA"/>
</dbReference>
<dbReference type="OrthoDB" id="9802027at2"/>
<dbReference type="GO" id="GO:0051539">
    <property type="term" value="F:4 iron, 4 sulfur cluster binding"/>
    <property type="evidence" value="ECO:0007669"/>
    <property type="project" value="UniProtKB-KW"/>
</dbReference>
<keyword evidence="10" id="KW-0808">Transferase</keyword>
<evidence type="ECO:0000313" key="10">
    <source>
        <dbReference type="EMBL" id="QDU78723.1"/>
    </source>
</evidence>
<dbReference type="InterPro" id="IPR034405">
    <property type="entry name" value="F420"/>
</dbReference>
<dbReference type="GO" id="GO:0009234">
    <property type="term" value="P:menaquinone biosynthetic process"/>
    <property type="evidence" value="ECO:0007669"/>
    <property type="project" value="UniProtKB-UniRule"/>
</dbReference>
<dbReference type="SFLD" id="SFLDS00029">
    <property type="entry name" value="Radical_SAM"/>
    <property type="match status" value="1"/>
</dbReference>
<dbReference type="InterPro" id="IPR045567">
    <property type="entry name" value="CofH/MnqC-like_C"/>
</dbReference>
<evidence type="ECO:0000256" key="6">
    <source>
        <dbReference type="HAMAP-Rule" id="MF_00992"/>
    </source>
</evidence>
<dbReference type="GO" id="GO:0046992">
    <property type="term" value="F:oxidoreductase activity, acting on X-H and Y-H to form an X-Y bond"/>
    <property type="evidence" value="ECO:0007669"/>
    <property type="project" value="UniProtKB-UniRule"/>
</dbReference>
<dbReference type="Pfam" id="PF19288">
    <property type="entry name" value="CofH_C"/>
    <property type="match status" value="1"/>
</dbReference>
<feature type="binding site" evidence="6 7">
    <location>
        <position position="66"/>
    </location>
    <ligand>
        <name>[4Fe-4S] cluster</name>
        <dbReference type="ChEBI" id="CHEBI:49883"/>
        <note>4Fe-4S-S-AdoMet</note>
    </ligand>
</feature>
<comment type="similarity">
    <text evidence="6">Belongs to the radical SAM superfamily. MqnC family.</text>
</comment>
<dbReference type="SUPFAM" id="SSF102114">
    <property type="entry name" value="Radical SAM enzymes"/>
    <property type="match status" value="1"/>
</dbReference>
<dbReference type="NCBIfam" id="TIGR00423">
    <property type="entry name" value="CofH family radical SAM protein"/>
    <property type="match status" value="1"/>
</dbReference>
<evidence type="ECO:0000256" key="5">
    <source>
        <dbReference type="ARBA" id="ARBA00023014"/>
    </source>
</evidence>
<dbReference type="SFLD" id="SFLDG01389">
    <property type="entry name" value="menaquinone_synthsis_involved"/>
    <property type="match status" value="1"/>
</dbReference>
<dbReference type="SFLD" id="SFLDF00342">
    <property type="entry name" value="cyclic_dehypoxanthine_futalosi"/>
    <property type="match status" value="1"/>
</dbReference>
<name>A0A518CHM3_9PLAN</name>
<evidence type="ECO:0000256" key="3">
    <source>
        <dbReference type="ARBA" id="ARBA00022723"/>
    </source>
</evidence>